<dbReference type="AlphaFoldDB" id="A0AAV1DR72"/>
<keyword evidence="1" id="KW-0812">Transmembrane</keyword>
<dbReference type="PANTHER" id="PTHR35107">
    <property type="entry name" value="EXPRESSED PROTEIN"/>
    <property type="match status" value="1"/>
</dbReference>
<feature type="transmembrane region" description="Helical" evidence="1">
    <location>
        <begin position="155"/>
        <end position="180"/>
    </location>
</feature>
<dbReference type="EMBL" id="OX459123">
    <property type="protein sequence ID" value="CAI9110375.1"/>
    <property type="molecule type" value="Genomic_DNA"/>
</dbReference>
<dbReference type="PANTHER" id="PTHR35107:SF2">
    <property type="entry name" value="EXPRESSED PROTEIN"/>
    <property type="match status" value="1"/>
</dbReference>
<sequence>MASMATTKLPIFLLSLSLIALTAYARPCKTLFFYTTTTSFYPATTASNAFSDSLNPNPNFDNVFAFEKSNSFSPKFLTFYLTTAKPHEDSRPRMSYISLRRTPFHLYYSNQADNFIGDVEENEAQEKRSDEDSMFPLGIYSSVSTSSIRDRTKDIMSVVGALLFGVGCGALTAATMFLIWSLFSPHRFEFDDSDDDSDDDDNDDEKRKVGYVTIPDEVDLIKMGIKAQKNGYVAIPEDVDMIKKGIAAQIKEAA</sequence>
<keyword evidence="4" id="KW-1185">Reference proteome</keyword>
<keyword evidence="1" id="KW-0472">Membrane</keyword>
<proteinExistence type="predicted"/>
<gene>
    <name evidence="3" type="ORF">OLC1_LOCUS18045</name>
</gene>
<feature type="signal peptide" evidence="2">
    <location>
        <begin position="1"/>
        <end position="25"/>
    </location>
</feature>
<reference evidence="3" key="1">
    <citation type="submission" date="2023-03" db="EMBL/GenBank/DDBJ databases">
        <authorList>
            <person name="Julca I."/>
        </authorList>
    </citation>
    <scope>NUCLEOTIDE SEQUENCE</scope>
</reference>
<evidence type="ECO:0000256" key="1">
    <source>
        <dbReference type="SAM" id="Phobius"/>
    </source>
</evidence>
<evidence type="ECO:0000256" key="2">
    <source>
        <dbReference type="SAM" id="SignalP"/>
    </source>
</evidence>
<organism evidence="3 4">
    <name type="scientific">Oldenlandia corymbosa var. corymbosa</name>
    <dbReference type="NCBI Taxonomy" id="529605"/>
    <lineage>
        <taxon>Eukaryota</taxon>
        <taxon>Viridiplantae</taxon>
        <taxon>Streptophyta</taxon>
        <taxon>Embryophyta</taxon>
        <taxon>Tracheophyta</taxon>
        <taxon>Spermatophyta</taxon>
        <taxon>Magnoliopsida</taxon>
        <taxon>eudicotyledons</taxon>
        <taxon>Gunneridae</taxon>
        <taxon>Pentapetalae</taxon>
        <taxon>asterids</taxon>
        <taxon>lamiids</taxon>
        <taxon>Gentianales</taxon>
        <taxon>Rubiaceae</taxon>
        <taxon>Rubioideae</taxon>
        <taxon>Spermacoceae</taxon>
        <taxon>Hedyotis-Oldenlandia complex</taxon>
        <taxon>Oldenlandia</taxon>
    </lineage>
</organism>
<protein>
    <submittedName>
        <fullName evidence="3">OLC1v1010384C1</fullName>
    </submittedName>
</protein>
<keyword evidence="1" id="KW-1133">Transmembrane helix</keyword>
<evidence type="ECO:0000313" key="4">
    <source>
        <dbReference type="Proteomes" id="UP001161247"/>
    </source>
</evidence>
<accession>A0AAV1DR72</accession>
<feature type="chain" id="PRO_5043438106" evidence="2">
    <location>
        <begin position="26"/>
        <end position="254"/>
    </location>
</feature>
<name>A0AAV1DR72_OLDCO</name>
<dbReference type="Proteomes" id="UP001161247">
    <property type="component" value="Chromosome 6"/>
</dbReference>
<evidence type="ECO:0000313" key="3">
    <source>
        <dbReference type="EMBL" id="CAI9110375.1"/>
    </source>
</evidence>
<keyword evidence="2" id="KW-0732">Signal</keyword>